<evidence type="ECO:0000256" key="1">
    <source>
        <dbReference type="ARBA" id="ARBA00022630"/>
    </source>
</evidence>
<reference evidence="5 6" key="1">
    <citation type="submission" date="2019-08" db="EMBL/GenBank/DDBJ databases">
        <title>Draft genome sequence of Ulvibacter marinus type strain NBRC 109484.</title>
        <authorList>
            <person name="Kawano K."/>
            <person name="Ushijima N."/>
            <person name="Kihara M."/>
            <person name="Itoh H."/>
        </authorList>
    </citation>
    <scope>NUCLEOTIDE SEQUENCE [LARGE SCALE GENOMIC DNA]</scope>
    <source>
        <strain evidence="5 6">NBRC 109484</strain>
    </source>
</reference>
<sequence length="375" mass="44119">MKVPSTIKYIFPTELTEILKRIDAIDPEKYGRTRNFIDGAVTQLSPYISRGVISTKYIFEKLLDKKYAFETIEKISQELAWRDYWQLVWIEKGNLIDTDLKNEQTEVTNHKIAAAITDGTTGIDAIDLATNEFYNTGYLHNHIRMYIAAIACNMGRSHWKLPAQWMYYHLLDGDWASNALSWQWVAGTNSNKKYVANQENINKYCYTNQKNTWIDVPYEMFSEFETPQVLKEIKELELKTELPQSKNITINKTQPTTIYNYYNLDPLWLNDVKANRILLLEPSYFNAYPVSKKVLDFVISLSKNIPNIQLFVGEFDELLKYEGLNEIHFKEHPTSNHYQGTMHNRDWMTEVKGYYPSFFKFWNKAKKELKNRSIN</sequence>
<evidence type="ECO:0000313" key="6">
    <source>
        <dbReference type="Proteomes" id="UP000326509"/>
    </source>
</evidence>
<protein>
    <recommendedName>
        <fullName evidence="4">Cryptochrome/DNA photolyase FAD-binding domain-containing protein</fullName>
    </recommendedName>
</protein>
<dbReference type="Gene3D" id="1.25.40.80">
    <property type="match status" value="1"/>
</dbReference>
<dbReference type="InterPro" id="IPR005101">
    <property type="entry name" value="Cryptochr/Photolyase_FAD-bd"/>
</dbReference>
<dbReference type="GO" id="GO:0005737">
    <property type="term" value="C:cytoplasm"/>
    <property type="evidence" value="ECO:0007669"/>
    <property type="project" value="TreeGrafter"/>
</dbReference>
<dbReference type="GO" id="GO:0003677">
    <property type="term" value="F:DNA binding"/>
    <property type="evidence" value="ECO:0007669"/>
    <property type="project" value="TreeGrafter"/>
</dbReference>
<dbReference type="GO" id="GO:0043153">
    <property type="term" value="P:entrainment of circadian clock by photoperiod"/>
    <property type="evidence" value="ECO:0007669"/>
    <property type="project" value="TreeGrafter"/>
</dbReference>
<name>A0A5J4J0M1_9FLAO</name>
<evidence type="ECO:0000259" key="4">
    <source>
        <dbReference type="Pfam" id="PF03441"/>
    </source>
</evidence>
<dbReference type="InterPro" id="IPR002081">
    <property type="entry name" value="Cryptochrome/DNA_photolyase_1"/>
</dbReference>
<evidence type="ECO:0000313" key="5">
    <source>
        <dbReference type="EMBL" id="GER58057.1"/>
    </source>
</evidence>
<dbReference type="InterPro" id="IPR036134">
    <property type="entry name" value="Crypto/Photolyase_FAD-like_sf"/>
</dbReference>
<feature type="binding site" evidence="3">
    <location>
        <position position="30"/>
    </location>
    <ligand>
        <name>FAD</name>
        <dbReference type="ChEBI" id="CHEBI:57692"/>
    </ligand>
</feature>
<evidence type="ECO:0000256" key="2">
    <source>
        <dbReference type="ARBA" id="ARBA00022827"/>
    </source>
</evidence>
<dbReference type="OrthoDB" id="9772484at2"/>
<organism evidence="5 6">
    <name type="scientific">Patiriisocius marinus</name>
    <dbReference type="NCBI Taxonomy" id="1397112"/>
    <lineage>
        <taxon>Bacteria</taxon>
        <taxon>Pseudomonadati</taxon>
        <taxon>Bacteroidota</taxon>
        <taxon>Flavobacteriia</taxon>
        <taxon>Flavobacteriales</taxon>
        <taxon>Flavobacteriaceae</taxon>
        <taxon>Patiriisocius</taxon>
    </lineage>
</organism>
<comment type="caution">
    <text evidence="5">The sequence shown here is derived from an EMBL/GenBank/DDBJ whole genome shotgun (WGS) entry which is preliminary data.</text>
</comment>
<dbReference type="GO" id="GO:0071949">
    <property type="term" value="F:FAD binding"/>
    <property type="evidence" value="ECO:0007669"/>
    <property type="project" value="TreeGrafter"/>
</dbReference>
<dbReference type="AlphaFoldDB" id="A0A5J4J0M1"/>
<dbReference type="RefSeq" id="WP_151672154.1">
    <property type="nucleotide sequence ID" value="NZ_BKCG01000001.1"/>
</dbReference>
<feature type="binding site" evidence="3">
    <location>
        <begin position="172"/>
        <end position="174"/>
    </location>
    <ligand>
        <name>FAD</name>
        <dbReference type="ChEBI" id="CHEBI:57692"/>
    </ligand>
</feature>
<gene>
    <name evidence="5" type="ORF">ULMA_01650</name>
</gene>
<dbReference type="PANTHER" id="PTHR11455">
    <property type="entry name" value="CRYPTOCHROME"/>
    <property type="match status" value="1"/>
</dbReference>
<feature type="domain" description="Cryptochrome/DNA photolyase FAD-binding" evidence="4">
    <location>
        <begin position="77"/>
        <end position="195"/>
    </location>
</feature>
<dbReference type="GO" id="GO:0032922">
    <property type="term" value="P:circadian regulation of gene expression"/>
    <property type="evidence" value="ECO:0007669"/>
    <property type="project" value="TreeGrafter"/>
</dbReference>
<comment type="cofactor">
    <cofactor evidence="3">
        <name>FAD</name>
        <dbReference type="ChEBI" id="CHEBI:57692"/>
    </cofactor>
    <text evidence="3">Binds 1 FAD per subunit.</text>
</comment>
<dbReference type="PANTHER" id="PTHR11455:SF18">
    <property type="entry name" value="SI:CH1073-390K14.1"/>
    <property type="match status" value="1"/>
</dbReference>
<keyword evidence="6" id="KW-1185">Reference proteome</keyword>
<accession>A0A5J4J0M1</accession>
<proteinExistence type="predicted"/>
<keyword evidence="1 3" id="KW-0285">Flavoprotein</keyword>
<dbReference type="Gene3D" id="1.10.579.10">
    <property type="entry name" value="DNA Cyclobutane Dipyrimidine Photolyase, subunit A, domain 3"/>
    <property type="match status" value="1"/>
</dbReference>
<dbReference type="Pfam" id="PF03441">
    <property type="entry name" value="FAD_binding_7"/>
    <property type="match status" value="1"/>
</dbReference>
<dbReference type="Proteomes" id="UP000326509">
    <property type="component" value="Unassembled WGS sequence"/>
</dbReference>
<dbReference type="EMBL" id="BKCG01000001">
    <property type="protein sequence ID" value="GER58057.1"/>
    <property type="molecule type" value="Genomic_DNA"/>
</dbReference>
<evidence type="ECO:0000256" key="3">
    <source>
        <dbReference type="PIRSR" id="PIRSR602081-1"/>
    </source>
</evidence>
<keyword evidence="2 3" id="KW-0274">FAD</keyword>
<dbReference type="GO" id="GO:0003904">
    <property type="term" value="F:deoxyribodipyrimidine photo-lyase activity"/>
    <property type="evidence" value="ECO:0007669"/>
    <property type="project" value="TreeGrafter"/>
</dbReference>
<dbReference type="SUPFAM" id="SSF48173">
    <property type="entry name" value="Cryptochrome/photolyase FAD-binding domain"/>
    <property type="match status" value="1"/>
</dbReference>